<dbReference type="Proteomes" id="UP000000626">
    <property type="component" value="Chromosome"/>
</dbReference>
<accession>A0A0U1RJV8</accession>
<protein>
    <recommendedName>
        <fullName evidence="3">Lipoprotein</fullName>
    </recommendedName>
</protein>
<gene>
    <name evidence="1" type="ordered locus">NMA1865</name>
</gene>
<dbReference type="KEGG" id="nma:NMA1865"/>
<dbReference type="PROSITE" id="PS51257">
    <property type="entry name" value="PROKAR_LIPOPROTEIN"/>
    <property type="match status" value="1"/>
</dbReference>
<dbReference type="EMBL" id="AL157959">
    <property type="protein sequence ID" value="CAM08984.1"/>
    <property type="molecule type" value="Genomic_DNA"/>
</dbReference>
<reference evidence="1 2" key="1">
    <citation type="journal article" date="2000" name="Nature">
        <title>Complete DNA sequence of a serogroup A strain of Neisseria meningitidis Z2491.</title>
        <authorList>
            <person name="Parkhill J."/>
            <person name="Achtman M."/>
            <person name="James K.D."/>
            <person name="Bentley S.D."/>
            <person name="Churcher C."/>
            <person name="Klee S.R."/>
            <person name="Morelli G."/>
            <person name="Basham D."/>
            <person name="Brown D."/>
            <person name="Chillingworth T."/>
            <person name="Davies R.M."/>
            <person name="Davis P."/>
            <person name="Devlin K."/>
            <person name="Feltwell T."/>
            <person name="Hamlin N."/>
            <person name="Holroyd S."/>
            <person name="Jagels K."/>
            <person name="Leather S."/>
            <person name="Moule S."/>
            <person name="Mungall K."/>
            <person name="Quail M.A."/>
            <person name="Rajandream M.A."/>
            <person name="Rutherford K.M."/>
            <person name="Simmonds M."/>
            <person name="Skelton J."/>
            <person name="Whitehead S."/>
            <person name="Spratt B.G."/>
            <person name="Barrell B.G."/>
        </authorList>
    </citation>
    <scope>NUCLEOTIDE SEQUENCE [LARGE SCALE GENOMIC DNA]</scope>
    <source>
        <strain evidence="2">DSM 15465 / Z2491</strain>
    </source>
</reference>
<organism evidence="1 2">
    <name type="scientific">Neisseria meningitidis serogroup A / serotype 4A (strain DSM 15465 / Z2491)</name>
    <dbReference type="NCBI Taxonomy" id="122587"/>
    <lineage>
        <taxon>Bacteria</taxon>
        <taxon>Pseudomonadati</taxon>
        <taxon>Pseudomonadota</taxon>
        <taxon>Betaproteobacteria</taxon>
        <taxon>Neisseriales</taxon>
        <taxon>Neisseriaceae</taxon>
        <taxon>Neisseria</taxon>
    </lineage>
</organism>
<evidence type="ECO:0000313" key="2">
    <source>
        <dbReference type="Proteomes" id="UP000000626"/>
    </source>
</evidence>
<sequence>MGITRHFLWEIKMKTFYVLMLAAMLAACGGQENKPAAGESQTDNRAQQYQNQQKQIAARLADEEYFIGENNLEQIRLHANLKERAQKLLSLLAQADKESRVWVLPGDAAKIKEFNAAFAAVAKSAEESFGGPFLADKAGLYQCTAAANAAYDYFFARQRKDALTENYRQQYTDNIAACQGQIRTPPAAQATVHARKGIRLPLNNCLPVLAGDEEFDTYTCPMEVK</sequence>
<evidence type="ECO:0000313" key="1">
    <source>
        <dbReference type="EMBL" id="CAM08984.1"/>
    </source>
</evidence>
<proteinExistence type="predicted"/>
<dbReference type="AlphaFoldDB" id="A0A0U1RJV8"/>
<evidence type="ECO:0008006" key="3">
    <source>
        <dbReference type="Google" id="ProtNLM"/>
    </source>
</evidence>
<dbReference type="HOGENOM" id="CLU_1293214_0_0_4"/>
<name>A0A0U1RJV8_NEIMA</name>
<dbReference type="EnsemblBacteria" id="CAM08984">
    <property type="protein sequence ID" value="CAM08984"/>
    <property type="gene ID" value="NMA1865"/>
</dbReference>